<dbReference type="RefSeq" id="WP_089731679.1">
    <property type="nucleotide sequence ID" value="NZ_FNIA01000003.1"/>
</dbReference>
<organism evidence="3 4">
    <name type="scientific">Haloarchaeobius iranensis</name>
    <dbReference type="NCBI Taxonomy" id="996166"/>
    <lineage>
        <taxon>Archaea</taxon>
        <taxon>Methanobacteriati</taxon>
        <taxon>Methanobacteriota</taxon>
        <taxon>Stenosarchaea group</taxon>
        <taxon>Halobacteria</taxon>
        <taxon>Halobacteriales</taxon>
        <taxon>Halorubellaceae</taxon>
        <taxon>Haloarchaeobius</taxon>
    </lineage>
</organism>
<comment type="similarity">
    <text evidence="1">Belongs to the 4-hydroxybenzoyl-CoA thioesterase family.</text>
</comment>
<dbReference type="InterPro" id="IPR029069">
    <property type="entry name" value="HotDog_dom_sf"/>
</dbReference>
<dbReference type="PANTHER" id="PTHR31793:SF27">
    <property type="entry name" value="NOVEL THIOESTERASE SUPERFAMILY DOMAIN AND SAPOSIN A-TYPE DOMAIN CONTAINING PROTEIN (0610012H03RIK)"/>
    <property type="match status" value="1"/>
</dbReference>
<accession>A0A1G9TWI0</accession>
<evidence type="ECO:0000256" key="2">
    <source>
        <dbReference type="ARBA" id="ARBA00022801"/>
    </source>
</evidence>
<keyword evidence="4" id="KW-1185">Reference proteome</keyword>
<evidence type="ECO:0000313" key="4">
    <source>
        <dbReference type="Proteomes" id="UP000199370"/>
    </source>
</evidence>
<name>A0A1G9TWI0_9EURY</name>
<dbReference type="STRING" id="996166.SAMN05192554_103178"/>
<dbReference type="InterPro" id="IPR050563">
    <property type="entry name" value="4-hydroxybenzoyl-CoA_TE"/>
</dbReference>
<dbReference type="PANTHER" id="PTHR31793">
    <property type="entry name" value="4-HYDROXYBENZOYL-COA THIOESTERASE FAMILY MEMBER"/>
    <property type="match status" value="1"/>
</dbReference>
<dbReference type="Proteomes" id="UP000199370">
    <property type="component" value="Unassembled WGS sequence"/>
</dbReference>
<dbReference type="GO" id="GO:0047617">
    <property type="term" value="F:fatty acyl-CoA hydrolase activity"/>
    <property type="evidence" value="ECO:0007669"/>
    <property type="project" value="TreeGrafter"/>
</dbReference>
<evidence type="ECO:0000313" key="3">
    <source>
        <dbReference type="EMBL" id="SDM52120.1"/>
    </source>
</evidence>
<protein>
    <submittedName>
        <fullName evidence="3">Acyl-CoA thioester hydrolase</fullName>
    </submittedName>
</protein>
<dbReference type="OrthoDB" id="56956at2157"/>
<keyword evidence="2 3" id="KW-0378">Hydrolase</keyword>
<dbReference type="EMBL" id="FNIA01000003">
    <property type="protein sequence ID" value="SDM52120.1"/>
    <property type="molecule type" value="Genomic_DNA"/>
</dbReference>
<dbReference type="SUPFAM" id="SSF54637">
    <property type="entry name" value="Thioesterase/thiol ester dehydrase-isomerase"/>
    <property type="match status" value="1"/>
</dbReference>
<gene>
    <name evidence="3" type="ORF">SAMN05192554_103178</name>
</gene>
<reference evidence="3 4" key="1">
    <citation type="submission" date="2016-10" db="EMBL/GenBank/DDBJ databases">
        <authorList>
            <person name="de Groot N.N."/>
        </authorList>
    </citation>
    <scope>NUCLEOTIDE SEQUENCE [LARGE SCALE GENOMIC DNA]</scope>
    <source>
        <strain evidence="4">EB21,IBRC-M 10013,KCTC 4048</strain>
    </source>
</reference>
<dbReference type="AlphaFoldDB" id="A0A1G9TWI0"/>
<dbReference type="CDD" id="cd00586">
    <property type="entry name" value="4HBT"/>
    <property type="match status" value="1"/>
</dbReference>
<dbReference type="Pfam" id="PF13279">
    <property type="entry name" value="4HBT_2"/>
    <property type="match status" value="1"/>
</dbReference>
<proteinExistence type="inferred from homology"/>
<sequence length="132" mass="14866">MREHPFTVDIDVRYNDVDLLGHVNNAIYSSYLEAARVEYLPEVLGTADSLESVLAHLEIDFQRPITLEDDVEVAIWVTDVGTSTIHFAYEVRASGEVAATAETVQVAYDPEAKESRPVPGEWRERIEAFEDL</sequence>
<evidence type="ECO:0000256" key="1">
    <source>
        <dbReference type="ARBA" id="ARBA00005953"/>
    </source>
</evidence>
<dbReference type="Gene3D" id="3.10.129.10">
    <property type="entry name" value="Hotdog Thioesterase"/>
    <property type="match status" value="1"/>
</dbReference>